<gene>
    <name evidence="1" type="ORF">AWR27_10950</name>
</gene>
<dbReference type="EMBL" id="CP014263">
    <property type="protein sequence ID" value="AQG79797.1"/>
    <property type="molecule type" value="Genomic_DNA"/>
</dbReference>
<evidence type="ECO:0008006" key="3">
    <source>
        <dbReference type="Google" id="ProtNLM"/>
    </source>
</evidence>
<evidence type="ECO:0000313" key="2">
    <source>
        <dbReference type="Proteomes" id="UP000187941"/>
    </source>
</evidence>
<dbReference type="AlphaFoldDB" id="A0A1P9WWM8"/>
<accession>A0A1P9WWM8</accession>
<protein>
    <recommendedName>
        <fullName evidence="3">Aerotolerance regulator N-terminal domain-containing protein</fullName>
    </recommendedName>
</protein>
<proteinExistence type="predicted"/>
<dbReference type="RefSeq" id="WP_077131231.1">
    <property type="nucleotide sequence ID" value="NZ_CP014263.1"/>
</dbReference>
<dbReference type="OrthoDB" id="980086at2"/>
<evidence type="ECO:0000313" key="1">
    <source>
        <dbReference type="EMBL" id="AQG79797.1"/>
    </source>
</evidence>
<reference evidence="1 2" key="1">
    <citation type="submission" date="2016-01" db="EMBL/GenBank/DDBJ databases">
        <authorList>
            <person name="Oliw E.H."/>
        </authorList>
    </citation>
    <scope>NUCLEOTIDE SEQUENCE [LARGE SCALE GENOMIC DNA]</scope>
    <source>
        <strain evidence="1 2">DY10</strain>
    </source>
</reference>
<organism evidence="1 2">
    <name type="scientific">Spirosoma montaniterrae</name>
    <dbReference type="NCBI Taxonomy" id="1178516"/>
    <lineage>
        <taxon>Bacteria</taxon>
        <taxon>Pseudomonadati</taxon>
        <taxon>Bacteroidota</taxon>
        <taxon>Cytophagia</taxon>
        <taxon>Cytophagales</taxon>
        <taxon>Cytophagaceae</taxon>
        <taxon>Spirosoma</taxon>
    </lineage>
</organism>
<keyword evidence="2" id="KW-1185">Reference proteome</keyword>
<sequence length="530" mass="58076">MLLTISLALLLLLQITLLVRNKTLPTGRKWLRSGLNVLLWLVVMAYVWQPAWPVSHPAKHALLVGDEVPGAVVSQVKDSLGIQADFTARTFKAGYDSVTLLGQDFPTETLTGLSNVTLRWVPYNAPGKPFDVRWKAVLREGELQRLTGRVVVPEKQGLAVRFGNRTIDSLLLQAGENAFALQFPAFARGRTAVELAVNGTVVDTIRFFGRPLKPLTVQFLLNNPDFESKTLADWLGRHGHTVQLITTLSKNISRDLRINPNETNATPDILITDPANATNSAIRKAVADGRAVLFINLTNAEADCRTIGRATGSRWTVRRISTEPAIPAGNGLTALPYRFADAPNQFMSSGYPVAVQQTPTGRVGISLVNETYPLALSGDSLTYASIWTAVLARLYPNETNALFANAPFYNRMAQPIRLTYAGKTSLTTLRTGPDTLALNPVPLNEITFAGTYLPGKAGWQTVADSVEAFSNGRLTDPAFQRETVRRFVHAHAHSNSKASQKPVAQTVPNWLWLTLLLIVFSALWIEPKLG</sequence>
<dbReference type="STRING" id="1178516.AWR27_10950"/>
<name>A0A1P9WWM8_9BACT</name>
<dbReference type="Proteomes" id="UP000187941">
    <property type="component" value="Chromosome"/>
</dbReference>
<dbReference type="KEGG" id="smon:AWR27_10950"/>